<keyword evidence="1" id="KW-0175">Coiled coil</keyword>
<sequence length="1013" mass="114846">MSSDRREWAASNRSLFSSPEADRRASLRSVSPTQSAVQTPPATVYWGSTDLSIRSRVADRSPLMSESPWISDPPKRSSLNRSGDDPSPKYGIGLKVENRYPHIIQHVTNLQDPYGHDISDRVQVGDILELVDGQAVTKSKDRIDYSVLGDYGSVVKITLRSKSSGELYDLQVRRHLLFQGMAPDTSRVESDLLYFVFRALNEIRNILVNDTGSHLKDAVQMIHSCEGVLGLECGEVLGRNSLHVFHATLGSPAHIYGGLMRGDEVVKFEETSVQRVHLQNDINVGAIGSECRIRVKRGQKEHEIKLFRTSANAVHRVEDLFKAIQLLREKMFRTLSNPEEMDPSIKLVWDNALLLEKDRQQIEASIVGVLETVQTNLLHRVSIAEKFLNRIKQEGVGSLAVDTSRRSNESGAQDLEERNRYVARFSECMNTLASTILNIEDQIAAIGNKFGDKQALNTWTISYKNNEIANFEDQLRKKEEIIRKLEDEQEKQSRSLEAIRIEEQRQQSESKSEAAYLKQKLERVQRELDRAESSNLDLRREVETLQADLKEKVSPIPSRSSHVSSGVMTDPVDEGPGKESLQAEIDELKKKVLELEKSNSEYRVLLEKEKLEAQRTHERMMEMEKFKEELITQMHSAHQELNQNKQALQEKEIVAKEVLKEFASLQRSQEASITSMKDQIAEFCRKYSTDFSTLDDSNSFESLNVVFNSAVELVTEVIQNAEERREEAEASRRECERLVSEKEELIRQLEQKPDNKESGDKNLSLIMQQISDLKEQLADLQREKTRPALASQESLRTDPLLLKKIDISSKVGLPLSPSQEQRKLSRPTSSSVSVADFQDYTFTSSDVRVDAVAGGQQERGQERGIIGFTIEREFPFRVLEIHDLVDEYGNTINDAIEIGDMLTHVDGEDITDETIHFVLQKLSGPPGGSINLIFRTERASSYEVVVQRHRPRTTSKKFGNLETFHMNDHGQISPSDVSDVRINRLPVPQAAEEEGQHRLLQSPPRGRAGANRF</sequence>
<feature type="region of interest" description="Disordered" evidence="2">
    <location>
        <begin position="62"/>
        <end position="89"/>
    </location>
</feature>
<evidence type="ECO:0000256" key="1">
    <source>
        <dbReference type="SAM" id="Coils"/>
    </source>
</evidence>
<feature type="region of interest" description="Disordered" evidence="2">
    <location>
        <begin position="990"/>
        <end position="1013"/>
    </location>
</feature>
<feature type="domain" description="PDZ" evidence="3">
    <location>
        <begin position="227"/>
        <end position="299"/>
    </location>
</feature>
<proteinExistence type="predicted"/>
<feature type="coiled-coil region" evidence="1">
    <location>
        <begin position="578"/>
        <end position="605"/>
    </location>
</feature>
<protein>
    <recommendedName>
        <fullName evidence="3">PDZ domain-containing protein</fullName>
    </recommendedName>
</protein>
<feature type="coiled-coil region" evidence="1">
    <location>
        <begin position="711"/>
        <end position="783"/>
    </location>
</feature>
<dbReference type="InterPro" id="IPR001478">
    <property type="entry name" value="PDZ"/>
</dbReference>
<dbReference type="AlphaFoldDB" id="A0A7S4UB07"/>
<reference evidence="4" key="1">
    <citation type="submission" date="2021-01" db="EMBL/GenBank/DDBJ databases">
        <authorList>
            <person name="Corre E."/>
            <person name="Pelletier E."/>
            <person name="Niang G."/>
            <person name="Scheremetjew M."/>
            <person name="Finn R."/>
            <person name="Kale V."/>
            <person name="Holt S."/>
            <person name="Cochrane G."/>
            <person name="Meng A."/>
            <person name="Brown T."/>
            <person name="Cohen L."/>
        </authorList>
    </citation>
    <scope>NUCLEOTIDE SEQUENCE</scope>
    <source>
        <strain evidence="4">CCMP 2712</strain>
    </source>
</reference>
<evidence type="ECO:0000259" key="3">
    <source>
        <dbReference type="SMART" id="SM00228"/>
    </source>
</evidence>
<feature type="compositionally biased region" description="Low complexity" evidence="2">
    <location>
        <begin position="554"/>
        <end position="565"/>
    </location>
</feature>
<feature type="domain" description="PDZ" evidence="3">
    <location>
        <begin position="864"/>
        <end position="938"/>
    </location>
</feature>
<feature type="coiled-coil region" evidence="1">
    <location>
        <begin position="468"/>
        <end position="548"/>
    </location>
</feature>
<organism evidence="4">
    <name type="scientific">Guillardia theta</name>
    <name type="common">Cryptophyte</name>
    <name type="synonym">Cryptomonas phi</name>
    <dbReference type="NCBI Taxonomy" id="55529"/>
    <lineage>
        <taxon>Eukaryota</taxon>
        <taxon>Cryptophyceae</taxon>
        <taxon>Pyrenomonadales</taxon>
        <taxon>Geminigeraceae</taxon>
        <taxon>Guillardia</taxon>
    </lineage>
</organism>
<evidence type="ECO:0000313" key="4">
    <source>
        <dbReference type="EMBL" id="CAE2331066.1"/>
    </source>
</evidence>
<feature type="region of interest" description="Disordered" evidence="2">
    <location>
        <begin position="1"/>
        <end position="42"/>
    </location>
</feature>
<dbReference type="InterPro" id="IPR036034">
    <property type="entry name" value="PDZ_sf"/>
</dbReference>
<feature type="compositionally biased region" description="Polar residues" evidence="2">
    <location>
        <begin position="28"/>
        <end position="41"/>
    </location>
</feature>
<gene>
    <name evidence="4" type="ORF">GTHE00462_LOCUS33231</name>
</gene>
<dbReference type="EMBL" id="HBKN01042466">
    <property type="protein sequence ID" value="CAE2331066.1"/>
    <property type="molecule type" value="Transcribed_RNA"/>
</dbReference>
<dbReference type="SMART" id="SM00228">
    <property type="entry name" value="PDZ"/>
    <property type="match status" value="2"/>
</dbReference>
<evidence type="ECO:0000256" key="2">
    <source>
        <dbReference type="SAM" id="MobiDB-lite"/>
    </source>
</evidence>
<accession>A0A7S4UB07</accession>
<feature type="region of interest" description="Disordered" evidence="2">
    <location>
        <begin position="552"/>
        <end position="578"/>
    </location>
</feature>
<name>A0A7S4UB07_GUITH</name>
<dbReference type="SUPFAM" id="SSF50156">
    <property type="entry name" value="PDZ domain-like"/>
    <property type="match status" value="1"/>
</dbReference>